<dbReference type="EMBL" id="KZ857402">
    <property type="protein sequence ID" value="RDX49841.1"/>
    <property type="molecule type" value="Genomic_DNA"/>
</dbReference>
<evidence type="ECO:0000313" key="2">
    <source>
        <dbReference type="Proteomes" id="UP000256964"/>
    </source>
</evidence>
<dbReference type="AlphaFoldDB" id="A0A371DBC0"/>
<reference evidence="1 2" key="1">
    <citation type="journal article" date="2018" name="Biotechnol. Biofuels">
        <title>Integrative visual omics of the white-rot fungus Polyporus brumalis exposes the biotechnological potential of its oxidative enzymes for delignifying raw plant biomass.</title>
        <authorList>
            <person name="Miyauchi S."/>
            <person name="Rancon A."/>
            <person name="Drula E."/>
            <person name="Hage H."/>
            <person name="Chaduli D."/>
            <person name="Favel A."/>
            <person name="Grisel S."/>
            <person name="Henrissat B."/>
            <person name="Herpoel-Gimbert I."/>
            <person name="Ruiz-Duenas F.J."/>
            <person name="Chevret D."/>
            <person name="Hainaut M."/>
            <person name="Lin J."/>
            <person name="Wang M."/>
            <person name="Pangilinan J."/>
            <person name="Lipzen A."/>
            <person name="Lesage-Meessen L."/>
            <person name="Navarro D."/>
            <person name="Riley R."/>
            <person name="Grigoriev I.V."/>
            <person name="Zhou S."/>
            <person name="Raouche S."/>
            <person name="Rosso M.N."/>
        </authorList>
    </citation>
    <scope>NUCLEOTIDE SEQUENCE [LARGE SCALE GENOMIC DNA]</scope>
    <source>
        <strain evidence="1 2">BRFM 1820</strain>
    </source>
</reference>
<accession>A0A371DBC0</accession>
<protein>
    <submittedName>
        <fullName evidence="1">Uncharacterized protein</fullName>
    </submittedName>
</protein>
<sequence length="205" mass="23840">MCSQTIYTGYTFSFNCKLIALSMAVVFGGRIGNVNACCILHDWFEHDPDNHLHLHYCPSHSGIEENNTINMDIKDMACYMTWQQLPCYRGTFPASYAYVKHAITNYATYTWCQEADANPRAYWGRYHLSHPLFCRLQHTCTFPLKCLGGRPTLPTMCILHSGDWAYHTCEHVLFHCNYYTRCYRYSSIDNLLQSLDLFYEASIFS</sequence>
<name>A0A371DBC0_9APHY</name>
<organism evidence="1 2">
    <name type="scientific">Lentinus brumalis</name>
    <dbReference type="NCBI Taxonomy" id="2498619"/>
    <lineage>
        <taxon>Eukaryota</taxon>
        <taxon>Fungi</taxon>
        <taxon>Dikarya</taxon>
        <taxon>Basidiomycota</taxon>
        <taxon>Agaricomycotina</taxon>
        <taxon>Agaricomycetes</taxon>
        <taxon>Polyporales</taxon>
        <taxon>Polyporaceae</taxon>
        <taxon>Lentinus</taxon>
    </lineage>
</organism>
<dbReference type="OrthoDB" id="2731295at2759"/>
<gene>
    <name evidence="1" type="ORF">OH76DRAFT_1455643</name>
</gene>
<proteinExistence type="predicted"/>
<keyword evidence="2" id="KW-1185">Reference proteome</keyword>
<dbReference type="Proteomes" id="UP000256964">
    <property type="component" value="Unassembled WGS sequence"/>
</dbReference>
<evidence type="ECO:0000313" key="1">
    <source>
        <dbReference type="EMBL" id="RDX49841.1"/>
    </source>
</evidence>